<dbReference type="RefSeq" id="WP_208831403.1">
    <property type="nucleotide sequence ID" value="NZ_CP072110.1"/>
</dbReference>
<sequence length="139" mass="15900">MTIQDTQYVGFSNVMIEFSKEYPLHYTNKRLHASASDCALICQNVCQRVFDLIEPQLPNGRTLAKEALINAVGVFINNKANKIKEHYVDFTNLQTEMIIKSIKIVGEQFESPNKKQREHLIETLCSRVRELKIEFGPGA</sequence>
<dbReference type="AlphaFoldDB" id="A0A975HHM6"/>
<reference evidence="1" key="1">
    <citation type="submission" date="2021-03" db="EMBL/GenBank/DDBJ databases">
        <title>Description of Psychrosphaera ytuae sp. nov. isolated from deep sea sediment of South China Sea.</title>
        <authorList>
            <person name="Zhang J."/>
            <person name="Xu X.-D."/>
        </authorList>
    </citation>
    <scope>NUCLEOTIDE SEQUENCE</scope>
    <source>
        <strain evidence="1">MTZ26</strain>
    </source>
</reference>
<accession>A0A975HHM6</accession>
<gene>
    <name evidence="1" type="ORF">J1N51_11475</name>
</gene>
<dbReference type="EMBL" id="CP072110">
    <property type="protein sequence ID" value="QTH63346.1"/>
    <property type="molecule type" value="Genomic_DNA"/>
</dbReference>
<keyword evidence="2" id="KW-1185">Reference proteome</keyword>
<name>A0A975HHM6_9GAMM</name>
<proteinExistence type="predicted"/>
<organism evidence="1 2">
    <name type="scientific">Psychrosphaera ytuae</name>
    <dbReference type="NCBI Taxonomy" id="2820710"/>
    <lineage>
        <taxon>Bacteria</taxon>
        <taxon>Pseudomonadati</taxon>
        <taxon>Pseudomonadota</taxon>
        <taxon>Gammaproteobacteria</taxon>
        <taxon>Alteromonadales</taxon>
        <taxon>Pseudoalteromonadaceae</taxon>
        <taxon>Psychrosphaera</taxon>
    </lineage>
</organism>
<dbReference type="KEGG" id="psym:J1N51_11475"/>
<evidence type="ECO:0000313" key="2">
    <source>
        <dbReference type="Proteomes" id="UP000682739"/>
    </source>
</evidence>
<protein>
    <submittedName>
        <fullName evidence="1">Uncharacterized protein</fullName>
    </submittedName>
</protein>
<evidence type="ECO:0000313" key="1">
    <source>
        <dbReference type="EMBL" id="QTH63346.1"/>
    </source>
</evidence>
<dbReference type="Proteomes" id="UP000682739">
    <property type="component" value="Chromosome"/>
</dbReference>